<comment type="similarity">
    <text evidence="3">Belongs to the thioredoxin family. DsbC subfamily.</text>
</comment>
<evidence type="ECO:0000256" key="6">
    <source>
        <dbReference type="ARBA" id="ARBA00023002"/>
    </source>
</evidence>
<keyword evidence="5" id="KW-0574">Periplasm</keyword>
<evidence type="ECO:0000313" key="10">
    <source>
        <dbReference type="EMBL" id="QOY89419.1"/>
    </source>
</evidence>
<gene>
    <name evidence="10" type="ORF">IRI77_05540</name>
</gene>
<dbReference type="InterPro" id="IPR018950">
    <property type="entry name" value="DiS-bond_isomerase_DsbC/G_N"/>
</dbReference>
<dbReference type="PROSITE" id="PS51257">
    <property type="entry name" value="PROKAR_LIPOPROTEIN"/>
    <property type="match status" value="1"/>
</dbReference>
<keyword evidence="6" id="KW-0560">Oxidoreductase</keyword>
<evidence type="ECO:0000256" key="4">
    <source>
        <dbReference type="ARBA" id="ARBA00022729"/>
    </source>
</evidence>
<dbReference type="InterPro" id="IPR036249">
    <property type="entry name" value="Thioredoxin-like_sf"/>
</dbReference>
<keyword evidence="7" id="KW-1015">Disulfide bond</keyword>
<proteinExistence type="inferred from homology"/>
<dbReference type="InterPro" id="IPR012336">
    <property type="entry name" value="Thioredoxin-like_fold"/>
</dbReference>
<evidence type="ECO:0000256" key="5">
    <source>
        <dbReference type="ARBA" id="ARBA00022764"/>
    </source>
</evidence>
<sequence length="321" mass="35651">MTRFSRWAAIGLAAASCFGQTPKKTTAPAKPATAVKPAAPPTFDKPKFEAFVRHLLLWGPQISVAVADPQPSEMPGFRQVKVTGSYQKVSLDEMFYVSEDGQKIVRGTLYQLGKSPFSAELAKLKTDLQPSIGTPGAPVVLVLFSDFQCNFCREEAKQLRANLIKTYPKEVRLYFKDFPIEQLHPWAKPAAIAGRCIFRQNPASFWDYHDWIFDKQAEITPETLKTKVTEWMKDKELDAGAFGACFDNKSTLPEVEASMAEARGLRVSSTPTMFVNGRMLPGSLPFQQLKGIIDFELEYAKTTGEGGEKCCELTLPIPGKK</sequence>
<dbReference type="KEGG" id="pfer:IRI77_05540"/>
<dbReference type="PROSITE" id="PS51352">
    <property type="entry name" value="THIOREDOXIN_2"/>
    <property type="match status" value="1"/>
</dbReference>
<dbReference type="EMBL" id="CP063849">
    <property type="protein sequence ID" value="QOY89419.1"/>
    <property type="molecule type" value="Genomic_DNA"/>
</dbReference>
<dbReference type="SUPFAM" id="SSF54423">
    <property type="entry name" value="DsbC/DsbG N-terminal domain-like"/>
    <property type="match status" value="1"/>
</dbReference>
<feature type="domain" description="Thioredoxin" evidence="9">
    <location>
        <begin position="68"/>
        <end position="298"/>
    </location>
</feature>
<dbReference type="PANTHER" id="PTHR13887">
    <property type="entry name" value="GLUTATHIONE S-TRANSFERASE KAPPA"/>
    <property type="match status" value="1"/>
</dbReference>
<evidence type="ECO:0000256" key="1">
    <source>
        <dbReference type="ARBA" id="ARBA00004418"/>
    </source>
</evidence>
<keyword evidence="4" id="KW-0732">Signal</keyword>
<name>A0A7S7NTG5_PALFE</name>
<evidence type="ECO:0000313" key="11">
    <source>
        <dbReference type="Proteomes" id="UP000593892"/>
    </source>
</evidence>
<comment type="subcellular location">
    <subcellularLocation>
        <location evidence="1">Periplasm</location>
    </subcellularLocation>
</comment>
<dbReference type="RefSeq" id="WP_194451081.1">
    <property type="nucleotide sequence ID" value="NZ_CP063849.1"/>
</dbReference>
<reference evidence="10 11" key="1">
    <citation type="submission" date="2020-10" db="EMBL/GenBank/DDBJ databases">
        <title>Complete genome sequence of Paludibaculum fermentans P105T, a facultatively anaerobic acidobacterium capable of dissimilatory Fe(III) reduction.</title>
        <authorList>
            <person name="Dedysh S.N."/>
            <person name="Beletsky A.V."/>
            <person name="Kulichevskaya I.S."/>
            <person name="Mardanov A.V."/>
            <person name="Ravin N.V."/>
        </authorList>
    </citation>
    <scope>NUCLEOTIDE SEQUENCE [LARGE SCALE GENOMIC DNA]</scope>
    <source>
        <strain evidence="10 11">P105</strain>
    </source>
</reference>
<keyword evidence="11" id="KW-1185">Reference proteome</keyword>
<dbReference type="Pfam" id="PF10411">
    <property type="entry name" value="DsbC_N"/>
    <property type="match status" value="1"/>
</dbReference>
<dbReference type="InterPro" id="IPR013766">
    <property type="entry name" value="Thioredoxin_domain"/>
</dbReference>
<evidence type="ECO:0000256" key="2">
    <source>
        <dbReference type="ARBA" id="ARBA00005791"/>
    </source>
</evidence>
<dbReference type="Pfam" id="PF13462">
    <property type="entry name" value="Thioredoxin_4"/>
    <property type="match status" value="1"/>
</dbReference>
<organism evidence="10 11">
    <name type="scientific">Paludibaculum fermentans</name>
    <dbReference type="NCBI Taxonomy" id="1473598"/>
    <lineage>
        <taxon>Bacteria</taxon>
        <taxon>Pseudomonadati</taxon>
        <taxon>Acidobacteriota</taxon>
        <taxon>Terriglobia</taxon>
        <taxon>Bryobacterales</taxon>
        <taxon>Bryobacteraceae</taxon>
        <taxon>Paludibaculum</taxon>
    </lineage>
</organism>
<dbReference type="PANTHER" id="PTHR13887:SF14">
    <property type="entry name" value="DISULFIDE BOND FORMATION PROTEIN D"/>
    <property type="match status" value="1"/>
</dbReference>
<dbReference type="InterPro" id="IPR009094">
    <property type="entry name" value="DiS-bond_isomerase_DsbC/G_N_sf"/>
</dbReference>
<comment type="similarity">
    <text evidence="2">Belongs to the thioredoxin family. DsbA subfamily.</text>
</comment>
<evidence type="ECO:0000256" key="7">
    <source>
        <dbReference type="ARBA" id="ARBA00023157"/>
    </source>
</evidence>
<dbReference type="AlphaFoldDB" id="A0A7S7NTG5"/>
<dbReference type="SUPFAM" id="SSF52833">
    <property type="entry name" value="Thioredoxin-like"/>
    <property type="match status" value="1"/>
</dbReference>
<dbReference type="GO" id="GO:0042597">
    <property type="term" value="C:periplasmic space"/>
    <property type="evidence" value="ECO:0007669"/>
    <property type="project" value="UniProtKB-SubCell"/>
</dbReference>
<accession>A0A7S7NTG5</accession>
<dbReference type="GO" id="GO:0016491">
    <property type="term" value="F:oxidoreductase activity"/>
    <property type="evidence" value="ECO:0007669"/>
    <property type="project" value="UniProtKB-KW"/>
</dbReference>
<keyword evidence="8" id="KW-0676">Redox-active center</keyword>
<dbReference type="Proteomes" id="UP000593892">
    <property type="component" value="Chromosome"/>
</dbReference>
<dbReference type="Gene3D" id="3.40.30.10">
    <property type="entry name" value="Glutaredoxin"/>
    <property type="match status" value="1"/>
</dbReference>
<protein>
    <submittedName>
        <fullName evidence="10">Thioredoxin domain-containing protein</fullName>
    </submittedName>
</protein>
<dbReference type="Gene3D" id="3.10.450.70">
    <property type="entry name" value="Disulphide bond isomerase, DsbC/G, N-terminal"/>
    <property type="match status" value="1"/>
</dbReference>
<evidence type="ECO:0000256" key="8">
    <source>
        <dbReference type="ARBA" id="ARBA00023284"/>
    </source>
</evidence>
<evidence type="ECO:0000259" key="9">
    <source>
        <dbReference type="PROSITE" id="PS51352"/>
    </source>
</evidence>
<evidence type="ECO:0000256" key="3">
    <source>
        <dbReference type="ARBA" id="ARBA00009813"/>
    </source>
</evidence>